<dbReference type="SUPFAM" id="SSF52540">
    <property type="entry name" value="P-loop containing nucleoside triphosphate hydrolases"/>
    <property type="match status" value="1"/>
</dbReference>
<dbReference type="HAMAP" id="MF_00238">
    <property type="entry name" value="Cytidyl_kinase_type1"/>
    <property type="match status" value="1"/>
</dbReference>
<evidence type="ECO:0000256" key="7">
    <source>
        <dbReference type="ARBA" id="ARBA00048478"/>
    </source>
</evidence>
<gene>
    <name evidence="8 10" type="primary">cmk</name>
    <name evidence="10" type="ORF">M9408_00235</name>
</gene>
<reference evidence="10" key="1">
    <citation type="submission" date="2022-05" db="EMBL/GenBank/DDBJ databases">
        <title>Impact of host demography and evolutionary history on endosymbiont molecular evolution: a test in carpenter ants (Genus Camponotus) and their Blochmannia endosymbionts.</title>
        <authorList>
            <person name="Manthey J.D."/>
            <person name="Giron J.C."/>
            <person name="Hruska J.P."/>
        </authorList>
    </citation>
    <scope>NUCLEOTIDE SEQUENCE</scope>
    <source>
        <strain evidence="10">C-005</strain>
    </source>
</reference>
<evidence type="ECO:0000256" key="6">
    <source>
        <dbReference type="ARBA" id="ARBA00047615"/>
    </source>
</evidence>
<proteinExistence type="inferred from homology"/>
<dbReference type="InterPro" id="IPR027417">
    <property type="entry name" value="P-loop_NTPase"/>
</dbReference>
<dbReference type="EC" id="2.7.4.25" evidence="8"/>
<keyword evidence="5 8" id="KW-0067">ATP-binding</keyword>
<dbReference type="Proteomes" id="UP001056622">
    <property type="component" value="Chromosome"/>
</dbReference>
<evidence type="ECO:0000313" key="10">
    <source>
        <dbReference type="EMBL" id="URJ33046.1"/>
    </source>
</evidence>
<organism evidence="10 11">
    <name type="scientific">Candidatus Blochmannia vicinus</name>
    <name type="common">nom. nud.</name>
    <dbReference type="NCBI Taxonomy" id="251540"/>
    <lineage>
        <taxon>Bacteria</taxon>
        <taxon>Pseudomonadati</taxon>
        <taxon>Pseudomonadota</taxon>
        <taxon>Gammaproteobacteria</taxon>
        <taxon>Enterobacterales</taxon>
        <taxon>Enterobacteriaceae</taxon>
        <taxon>ant endosymbionts</taxon>
        <taxon>Candidatus Blochmanniella</taxon>
    </lineage>
</organism>
<protein>
    <recommendedName>
        <fullName evidence="8">Cytidylate kinase</fullName>
        <shortName evidence="8">CK</shortName>
        <ecNumber evidence="8">2.7.4.25</ecNumber>
    </recommendedName>
    <alternativeName>
        <fullName evidence="8">Cytidine monophosphate kinase</fullName>
        <shortName evidence="8">CMP kinase</shortName>
    </alternativeName>
</protein>
<sequence>MNNIFPVITIDGPSGVGKGTLSRQLAKILGWNLLDSGVIYRILALIALENKININHEEKIAVLIDTIHIAFINSKNRFIISLNGKEVKKNIFTENIGNYASKIATFYQVRKNLLMYQRTFCKYPGLVADGRDMGTVVFPSAMLKIFLYASFKERKSRRLHQLHNKSFNVNFRTLLSQIRERDERDYNRKLAPLIPAIDSLMLDSTHLSAEEVKTKVLMYIRESLVLSSTVLYNTTHNQG</sequence>
<comment type="catalytic activity">
    <reaction evidence="6 8">
        <text>dCMP + ATP = dCDP + ADP</text>
        <dbReference type="Rhea" id="RHEA:25094"/>
        <dbReference type="ChEBI" id="CHEBI:30616"/>
        <dbReference type="ChEBI" id="CHEBI:57566"/>
        <dbReference type="ChEBI" id="CHEBI:58593"/>
        <dbReference type="ChEBI" id="CHEBI:456216"/>
        <dbReference type="EC" id="2.7.4.25"/>
    </reaction>
</comment>
<keyword evidence="11" id="KW-1185">Reference proteome</keyword>
<dbReference type="RefSeq" id="WP_250257224.1">
    <property type="nucleotide sequence ID" value="NZ_CP097763.1"/>
</dbReference>
<dbReference type="InterPro" id="IPR011994">
    <property type="entry name" value="Cytidylate_kinase_dom"/>
</dbReference>
<name>A0ABY4SXK6_9ENTR</name>
<evidence type="ECO:0000259" key="9">
    <source>
        <dbReference type="Pfam" id="PF02224"/>
    </source>
</evidence>
<keyword evidence="4 8" id="KW-0418">Kinase</keyword>
<comment type="subcellular location">
    <subcellularLocation>
        <location evidence="8">Cytoplasm</location>
    </subcellularLocation>
</comment>
<evidence type="ECO:0000256" key="1">
    <source>
        <dbReference type="ARBA" id="ARBA00009427"/>
    </source>
</evidence>
<evidence type="ECO:0000256" key="4">
    <source>
        <dbReference type="ARBA" id="ARBA00022777"/>
    </source>
</evidence>
<dbReference type="CDD" id="cd02020">
    <property type="entry name" value="CMPK"/>
    <property type="match status" value="1"/>
</dbReference>
<evidence type="ECO:0000256" key="8">
    <source>
        <dbReference type="HAMAP-Rule" id="MF_00238"/>
    </source>
</evidence>
<keyword evidence="8" id="KW-0963">Cytoplasm</keyword>
<dbReference type="InterPro" id="IPR003136">
    <property type="entry name" value="Cytidylate_kin"/>
</dbReference>
<dbReference type="CDD" id="cd02019">
    <property type="entry name" value="NK"/>
    <property type="match status" value="1"/>
</dbReference>
<evidence type="ECO:0000256" key="3">
    <source>
        <dbReference type="ARBA" id="ARBA00022741"/>
    </source>
</evidence>
<keyword evidence="2 8" id="KW-0808">Transferase</keyword>
<evidence type="ECO:0000313" key="11">
    <source>
        <dbReference type="Proteomes" id="UP001056622"/>
    </source>
</evidence>
<comment type="similarity">
    <text evidence="1 8">Belongs to the cytidylate kinase family. Type 1 subfamily.</text>
</comment>
<evidence type="ECO:0000256" key="2">
    <source>
        <dbReference type="ARBA" id="ARBA00022679"/>
    </source>
</evidence>
<dbReference type="Gene3D" id="3.40.50.300">
    <property type="entry name" value="P-loop containing nucleotide triphosphate hydrolases"/>
    <property type="match status" value="1"/>
</dbReference>
<dbReference type="NCBIfam" id="TIGR00017">
    <property type="entry name" value="cmk"/>
    <property type="match status" value="1"/>
</dbReference>
<evidence type="ECO:0000256" key="5">
    <source>
        <dbReference type="ARBA" id="ARBA00022840"/>
    </source>
</evidence>
<feature type="domain" description="Cytidylate kinase" evidence="9">
    <location>
        <begin position="8"/>
        <end position="221"/>
    </location>
</feature>
<comment type="catalytic activity">
    <reaction evidence="7 8">
        <text>CMP + ATP = CDP + ADP</text>
        <dbReference type="Rhea" id="RHEA:11600"/>
        <dbReference type="ChEBI" id="CHEBI:30616"/>
        <dbReference type="ChEBI" id="CHEBI:58069"/>
        <dbReference type="ChEBI" id="CHEBI:60377"/>
        <dbReference type="ChEBI" id="CHEBI:456216"/>
        <dbReference type="EC" id="2.7.4.25"/>
    </reaction>
</comment>
<dbReference type="GO" id="GO:0016301">
    <property type="term" value="F:kinase activity"/>
    <property type="evidence" value="ECO:0007669"/>
    <property type="project" value="UniProtKB-KW"/>
</dbReference>
<dbReference type="Pfam" id="PF02224">
    <property type="entry name" value="Cytidylate_kin"/>
    <property type="match status" value="1"/>
</dbReference>
<feature type="binding site" evidence="8">
    <location>
        <begin position="12"/>
        <end position="20"/>
    </location>
    <ligand>
        <name>ATP</name>
        <dbReference type="ChEBI" id="CHEBI:30616"/>
    </ligand>
</feature>
<accession>A0ABY4SXK6</accession>
<dbReference type="EMBL" id="CP097763">
    <property type="protein sequence ID" value="URJ33046.1"/>
    <property type="molecule type" value="Genomic_DNA"/>
</dbReference>
<keyword evidence="3 8" id="KW-0547">Nucleotide-binding</keyword>